<dbReference type="Pfam" id="PF18674">
    <property type="entry name" value="TarS_C1"/>
    <property type="match status" value="1"/>
</dbReference>
<dbReference type="STRING" id="82801.SAMN04488506_0314"/>
<protein>
    <submittedName>
        <fullName evidence="2">CDP-glycerol glycerophosphotransferase, TagB/SpsB family</fullName>
    </submittedName>
</protein>
<dbReference type="EMBL" id="FOXW01000001">
    <property type="protein sequence ID" value="SFQ01552.1"/>
    <property type="molecule type" value="Genomic_DNA"/>
</dbReference>
<dbReference type="Proteomes" id="UP000199136">
    <property type="component" value="Unassembled WGS sequence"/>
</dbReference>
<dbReference type="RefSeq" id="WP_092479389.1">
    <property type="nucleotide sequence ID" value="NZ_FOXW01000001.1"/>
</dbReference>
<sequence>MVQENTGYDVAQNPSLPQKIKHPFFSAQKEEDAYEVTVSLTDELTYEFVQFNIHYNTAETKTIYKGNELRPHTYHFRLPLEDLFNENADVVAKETFSIYFTLRVKENDDWIEQDYPLSLDLFDQFDAFGLSQTIYQKQIVIPYFTEKEEIFSLALNVPVPNSQYFSEHTLNVFKLSNSEFSLKGKLSLKAFTLNQIGITLVANRSGKEYFFSTNHTLNEQETETHLNHYDYNFTLDVQRFARNMLIDNIADEDYDVYFELYLNGLYNPISVPVTTNGLSLPRNCFKDVVLSYGKSSFVLGLNLKGSQQAISFAFTKYQKEIYAYYKEAAPLSILRSPLNQRKNIWVIGENPMEANNNGWAFFCYLREQHPEQLVYYVLDTHSPDYAKAYAYDSEHLLEFKSKRYIDTLLAAKVLFFTETPYELYPSRSPMQINLIRAKKIFLQNNVLGLENVSDTLGYTAKNFQTDLVLASSKTEERYLQQTLGYPEKMIRLTGLPRFDELLKEPDSLEVASNLVIYPHDSSNSLYYQKDAVHELAEAFLSLVKQPEFTSLVTEHYLTTIVALPRSMQDYAEKFEELGCTVVAQKQIDPLPLLRTCKIFITDHNPLAFDASFLQVPVLFYQPDLRFQRNSTAVSLRNTYLNELPGEIATSQNSLLYLMHQVAAQQFKQSRKNRQKADALMHYPDTKSCDRVFKAVTEYLQ</sequence>
<dbReference type="GO" id="GO:0016020">
    <property type="term" value="C:membrane"/>
    <property type="evidence" value="ECO:0007669"/>
    <property type="project" value="InterPro"/>
</dbReference>
<accession>A0A1I5V2F0</accession>
<dbReference type="OrthoDB" id="9811865at2"/>
<dbReference type="Gene3D" id="3.40.50.11820">
    <property type="match status" value="1"/>
</dbReference>
<dbReference type="InterPro" id="IPR043149">
    <property type="entry name" value="TagF_N"/>
</dbReference>
<organism evidence="2 3">
    <name type="scientific">Desemzia incerta</name>
    <dbReference type="NCBI Taxonomy" id="82801"/>
    <lineage>
        <taxon>Bacteria</taxon>
        <taxon>Bacillati</taxon>
        <taxon>Bacillota</taxon>
        <taxon>Bacilli</taxon>
        <taxon>Lactobacillales</taxon>
        <taxon>Carnobacteriaceae</taxon>
        <taxon>Desemzia</taxon>
    </lineage>
</organism>
<dbReference type="GO" id="GO:0047355">
    <property type="term" value="F:CDP-glycerol glycerophosphotransferase activity"/>
    <property type="evidence" value="ECO:0007669"/>
    <property type="project" value="InterPro"/>
</dbReference>
<evidence type="ECO:0000313" key="2">
    <source>
        <dbReference type="EMBL" id="SFQ01552.1"/>
    </source>
</evidence>
<name>A0A1I5V2F0_9LACT</name>
<dbReference type="PANTHER" id="PTHR37316:SF3">
    <property type="entry name" value="TEICHOIC ACID GLYCEROL-PHOSPHATE TRANSFERASE"/>
    <property type="match status" value="1"/>
</dbReference>
<keyword evidence="2" id="KW-0808">Transferase</keyword>
<dbReference type="SUPFAM" id="SSF53756">
    <property type="entry name" value="UDP-Glycosyltransferase/glycogen phosphorylase"/>
    <property type="match status" value="1"/>
</dbReference>
<dbReference type="InterPro" id="IPR051612">
    <property type="entry name" value="Teichoic_Acid_Biosynth"/>
</dbReference>
<keyword evidence="3" id="KW-1185">Reference proteome</keyword>
<proteinExistence type="predicted"/>
<reference evidence="2 3" key="1">
    <citation type="submission" date="2016-10" db="EMBL/GenBank/DDBJ databases">
        <authorList>
            <person name="de Groot N.N."/>
        </authorList>
    </citation>
    <scope>NUCLEOTIDE SEQUENCE [LARGE SCALE GENOMIC DNA]</scope>
    <source>
        <strain evidence="2 3">DSM 20581</strain>
    </source>
</reference>
<dbReference type="PANTHER" id="PTHR37316">
    <property type="entry name" value="TEICHOIC ACID GLYCEROL-PHOSPHATE PRIMASE"/>
    <property type="match status" value="1"/>
</dbReference>
<dbReference type="AlphaFoldDB" id="A0A1I5V2F0"/>
<evidence type="ECO:0000259" key="1">
    <source>
        <dbReference type="Pfam" id="PF18674"/>
    </source>
</evidence>
<gene>
    <name evidence="2" type="ORF">SAMN04488506_0314</name>
</gene>
<dbReference type="InterPro" id="IPR007554">
    <property type="entry name" value="Glycerophosphate_synth"/>
</dbReference>
<evidence type="ECO:0000313" key="3">
    <source>
        <dbReference type="Proteomes" id="UP000199136"/>
    </source>
</evidence>
<feature type="domain" description="TarS C-terminal" evidence="1">
    <location>
        <begin position="170"/>
        <end position="298"/>
    </location>
</feature>
<dbReference type="InterPro" id="IPR041038">
    <property type="entry name" value="TarS_C1"/>
</dbReference>
<dbReference type="Pfam" id="PF04464">
    <property type="entry name" value="Glyphos_transf"/>
    <property type="match status" value="1"/>
</dbReference>